<feature type="repeat" description="WD" evidence="1">
    <location>
        <begin position="985"/>
        <end position="1026"/>
    </location>
</feature>
<keyword evidence="4" id="KW-1185">Reference proteome</keyword>
<dbReference type="InterPro" id="IPR011659">
    <property type="entry name" value="WD40"/>
</dbReference>
<dbReference type="SMART" id="SM00530">
    <property type="entry name" value="HTH_XRE"/>
    <property type="match status" value="1"/>
</dbReference>
<dbReference type="PANTHER" id="PTHR19879:SF9">
    <property type="entry name" value="TRANSCRIPTION INITIATION FACTOR TFIID SUBUNIT 5"/>
    <property type="match status" value="1"/>
</dbReference>
<feature type="repeat" description="WD" evidence="1">
    <location>
        <begin position="891"/>
        <end position="923"/>
    </location>
</feature>
<gene>
    <name evidence="3" type="ORF">V1634_21655</name>
</gene>
<dbReference type="InterPro" id="IPR001387">
    <property type="entry name" value="Cro/C1-type_HTH"/>
</dbReference>
<dbReference type="Proteomes" id="UP001339911">
    <property type="component" value="Unassembled WGS sequence"/>
</dbReference>
<dbReference type="InterPro" id="IPR027417">
    <property type="entry name" value="P-loop_NTPase"/>
</dbReference>
<comment type="caution">
    <text evidence="3">The sequence shown here is derived from an EMBL/GenBank/DDBJ whole genome shotgun (WGS) entry which is preliminary data.</text>
</comment>
<accession>A0ABU7SHL1</accession>
<dbReference type="InterPro" id="IPR049052">
    <property type="entry name" value="nSTAND1"/>
</dbReference>
<evidence type="ECO:0000256" key="1">
    <source>
        <dbReference type="PROSITE-ProRule" id="PRU00221"/>
    </source>
</evidence>
<reference evidence="3 4" key="1">
    <citation type="submission" date="2024-01" db="EMBL/GenBank/DDBJ databases">
        <title>Genome insights into Plantactinospora veratri sp. nov.</title>
        <authorList>
            <person name="Wang L."/>
        </authorList>
    </citation>
    <scope>NUCLEOTIDE SEQUENCE [LARGE SCALE GENOMIC DNA]</scope>
    <source>
        <strain evidence="3 4">NEAU-FHS4</strain>
    </source>
</reference>
<dbReference type="SUPFAM" id="SSF50998">
    <property type="entry name" value="Quinoprotein alcohol dehydrogenase-like"/>
    <property type="match status" value="1"/>
</dbReference>
<dbReference type="Pfam" id="PF07676">
    <property type="entry name" value="PD40"/>
    <property type="match status" value="1"/>
</dbReference>
<evidence type="ECO:0000313" key="3">
    <source>
        <dbReference type="EMBL" id="MEE6309442.1"/>
    </source>
</evidence>
<dbReference type="InterPro" id="IPR036322">
    <property type="entry name" value="WD40_repeat_dom_sf"/>
</dbReference>
<dbReference type="InterPro" id="IPR001680">
    <property type="entry name" value="WD40_rpt"/>
</dbReference>
<feature type="repeat" description="WD" evidence="1">
    <location>
        <begin position="1204"/>
        <end position="1225"/>
    </location>
</feature>
<dbReference type="Pfam" id="PF20703">
    <property type="entry name" value="nSTAND1"/>
    <property type="match status" value="1"/>
</dbReference>
<name>A0ABU7SHL1_9ACTN</name>
<dbReference type="Gene3D" id="2.130.10.10">
    <property type="entry name" value="YVTN repeat-like/Quinoprotein amine dehydrogenase"/>
    <property type="match status" value="4"/>
</dbReference>
<dbReference type="PANTHER" id="PTHR19879">
    <property type="entry name" value="TRANSCRIPTION INITIATION FACTOR TFIID"/>
    <property type="match status" value="1"/>
</dbReference>
<feature type="domain" description="HTH cro/C1-type" evidence="2">
    <location>
        <begin position="21"/>
        <end position="77"/>
    </location>
</feature>
<feature type="repeat" description="WD" evidence="1">
    <location>
        <begin position="683"/>
        <end position="708"/>
    </location>
</feature>
<sequence length="1268" mass="133719">MPRPEGALGPGTPQVREFAAGLRLLREKAGLPGYRELSRRAHFSATTLSEAAGGRRLPTLAVTLAYVTACGGDPVEWEARWRQIARDELPTPTPPHPDDAPYQGLLAYGPERAEWFFGREDVVDDLRRRLAARRFVALFGASGSGKSSVLRAGLVPTVTSRPEQPPVLVLTPGPDPLGELAVQLARLLRVPAGALRADLAADPARLHLAVRQLLADAPAEVDLWLVVDQFEEIFTLCRDADGRAGFVAALLAAVAAPESRLRVVLGVRADFYGHCAELPELVAALADAQVLVGPMTAAQVRDAVVRPAERAGAMVEGALVSTIVAQVAGRAGALPVASHVLLEAWRRRRGSAVTLAGYQAAGGIDGAVAQTAERVWQEFDPGQRRAARHVLLRMVEIGTADESAAPLDRPGLPTARRVDRAELAETDALTSGVLERLAAARLVTLDDRSVRLAHEALLDAWPRLHRWLAEDLDGVRVHRQLTQAAAGWRSLGHDPGGLYRGLALSRAQAWAQAHPESLTSAEREYLDASRRAEDRRATGRRRRRQLLGAALAVVVSVVTVLASLAVVQAGQARGQRDLAVHRQLVAGARAQMSRDPQLAFLLARRAFEVRPDAEAETVLRQATLSWRGIEGRQVFAAPVRQAALTPDARYAVAAGERKSIQLWQPAAPDRPPVPLAQPGPEVLTALAISPDGRRVASAGESASVRLWDTAEPDRAPVSLSGHRGPVRDVAFSPDGRRLATGDGAGVVRIWELTGTPQARALPAARGFVFSLAWSPDGQRLAVASTGDPTRIWRVAEPERTPTVLPDSTGTADGLLFSPDGGRIAGVDNATTEDGGVLRIWPTDGGQPTVLGRQRSAFPAAFSPDGRRLVTKNAYGVITIWDPTGAFDPLPLRGHAGTVCAVALTPDGRLVSVGQDGTVRRWDVGGPFDPAIAQPHDGLVHAARFSPDGSHLASAGIFDGTVRIWPVPADRAGPPRAAGSAARVVLPGHAGMTMDVAFAPDGRRLASLDAAGTVRLWDWSTGRQLVAFEAGRATRVVFGPDGRRLLTSGGAGIRLWDRLDGRPVAVDLASSGSGAAFSPDGARVATGTEDGGVRVRTVDGDAVATLPGGADPVSSVSFSPDGGSVAGLSRDSTIRVWPATGGAARVVLPSAGQGAATTRLGYTPDGRHLAILGGGEELVGIQLWAAGGATEPVTLRTLGPGPLGFAFAPDGERVATVHSDGSVRIWRCDVCGPVDRLLGTAATRATRPFTPDERRAFLLDGARPGRPDA</sequence>
<feature type="repeat" description="WD" evidence="1">
    <location>
        <begin position="761"/>
        <end position="802"/>
    </location>
</feature>
<dbReference type="SMART" id="SM00320">
    <property type="entry name" value="WD40"/>
    <property type="match status" value="13"/>
</dbReference>
<organism evidence="3 4">
    <name type="scientific">Plantactinospora veratri</name>
    <dbReference type="NCBI Taxonomy" id="1436122"/>
    <lineage>
        <taxon>Bacteria</taxon>
        <taxon>Bacillati</taxon>
        <taxon>Actinomycetota</taxon>
        <taxon>Actinomycetes</taxon>
        <taxon>Micromonosporales</taxon>
        <taxon>Micromonosporaceae</taxon>
        <taxon>Plantactinospora</taxon>
    </lineage>
</organism>
<dbReference type="CDD" id="cd00200">
    <property type="entry name" value="WD40"/>
    <property type="match status" value="2"/>
</dbReference>
<dbReference type="Gene3D" id="3.40.50.300">
    <property type="entry name" value="P-loop containing nucleotide triphosphate hydrolases"/>
    <property type="match status" value="1"/>
</dbReference>
<dbReference type="InterPro" id="IPR015943">
    <property type="entry name" value="WD40/YVTN_repeat-like_dom_sf"/>
</dbReference>
<keyword evidence="1" id="KW-0853">WD repeat</keyword>
<dbReference type="SUPFAM" id="SSF50978">
    <property type="entry name" value="WD40 repeat-like"/>
    <property type="match status" value="1"/>
</dbReference>
<evidence type="ECO:0000313" key="4">
    <source>
        <dbReference type="Proteomes" id="UP001339911"/>
    </source>
</evidence>
<dbReference type="InterPro" id="IPR011047">
    <property type="entry name" value="Quinoprotein_ADH-like_sf"/>
</dbReference>
<dbReference type="EMBL" id="JAZGQL010000016">
    <property type="protein sequence ID" value="MEE6309442.1"/>
    <property type="molecule type" value="Genomic_DNA"/>
</dbReference>
<feature type="repeat" description="WD" evidence="1">
    <location>
        <begin position="719"/>
        <end position="760"/>
    </location>
</feature>
<dbReference type="CDD" id="cd00093">
    <property type="entry name" value="HTH_XRE"/>
    <property type="match status" value="1"/>
</dbReference>
<dbReference type="PROSITE" id="PS50294">
    <property type="entry name" value="WD_REPEATS_REGION"/>
    <property type="match status" value="4"/>
</dbReference>
<proteinExistence type="predicted"/>
<dbReference type="Pfam" id="PF00400">
    <property type="entry name" value="WD40"/>
    <property type="match status" value="8"/>
</dbReference>
<dbReference type="SUPFAM" id="SSF52540">
    <property type="entry name" value="P-loop containing nucleoside triphosphate hydrolases"/>
    <property type="match status" value="1"/>
</dbReference>
<dbReference type="PROSITE" id="PS50082">
    <property type="entry name" value="WD_REPEATS_2"/>
    <property type="match status" value="8"/>
</dbReference>
<dbReference type="RefSeq" id="WP_331209710.1">
    <property type="nucleotide sequence ID" value="NZ_JAZGQL010000016.1"/>
</dbReference>
<evidence type="ECO:0000259" key="2">
    <source>
        <dbReference type="SMART" id="SM00530"/>
    </source>
</evidence>
<feature type="repeat" description="WD" evidence="1">
    <location>
        <begin position="932"/>
        <end position="964"/>
    </location>
</feature>
<feature type="repeat" description="WD" evidence="1">
    <location>
        <begin position="1105"/>
        <end position="1136"/>
    </location>
</feature>
<protein>
    <recommendedName>
        <fullName evidence="2">HTH cro/C1-type domain-containing protein</fullName>
    </recommendedName>
</protein>